<accession>A0AAW9SD75</accession>
<name>A0AAW9SD75_9BACT</name>
<proteinExistence type="predicted"/>
<dbReference type="RefSeq" id="WP_346822094.1">
    <property type="nucleotide sequence ID" value="NZ_JBDKWZ010000008.1"/>
</dbReference>
<dbReference type="Proteomes" id="UP001403385">
    <property type="component" value="Unassembled WGS sequence"/>
</dbReference>
<sequence length="144" mass="15641">MPTTGKIIGKNIKLFIDDDPLGAGNEQEVGCATDSTLNLETAMVEATCKQDGDFYDAVPGKKSGTMDIEGLIIYNNPINWTQYLDIWKNSKRLKVRYGTDQTGDTEFICDAYLTSYSATAPVEEVATYSASLQLVGKPTIAAKA</sequence>
<dbReference type="Pfam" id="PF06199">
    <property type="entry name" value="Phage_tail_2"/>
    <property type="match status" value="1"/>
</dbReference>
<dbReference type="InterPro" id="IPR011855">
    <property type="entry name" value="Phgtail_TP901_1"/>
</dbReference>
<keyword evidence="2" id="KW-1185">Reference proteome</keyword>
<organism evidence="1 2">
    <name type="scientific">Rapidithrix thailandica</name>
    <dbReference type="NCBI Taxonomy" id="413964"/>
    <lineage>
        <taxon>Bacteria</taxon>
        <taxon>Pseudomonadati</taxon>
        <taxon>Bacteroidota</taxon>
        <taxon>Cytophagia</taxon>
        <taxon>Cytophagales</taxon>
        <taxon>Flammeovirgaceae</taxon>
        <taxon>Rapidithrix</taxon>
    </lineage>
</organism>
<evidence type="ECO:0000313" key="1">
    <source>
        <dbReference type="EMBL" id="MEN7549318.1"/>
    </source>
</evidence>
<dbReference type="EMBL" id="JBDKWZ010000008">
    <property type="protein sequence ID" value="MEN7549318.1"/>
    <property type="molecule type" value="Genomic_DNA"/>
</dbReference>
<protein>
    <submittedName>
        <fullName evidence="1">Phage tail tube protein</fullName>
    </submittedName>
</protein>
<comment type="caution">
    <text evidence="1">The sequence shown here is derived from an EMBL/GenBank/DDBJ whole genome shotgun (WGS) entry which is preliminary data.</text>
</comment>
<gene>
    <name evidence="1" type="ORF">AAG747_15445</name>
</gene>
<reference evidence="1 2" key="1">
    <citation type="submission" date="2024-04" db="EMBL/GenBank/DDBJ databases">
        <title>Novel genus in family Flammeovirgaceae.</title>
        <authorList>
            <person name="Nguyen T.H."/>
            <person name="Vuong T.Q."/>
            <person name="Le H."/>
            <person name="Kim S.-G."/>
        </authorList>
    </citation>
    <scope>NUCLEOTIDE SEQUENCE [LARGE SCALE GENOMIC DNA]</scope>
    <source>
        <strain evidence="1 2">JCM 23209</strain>
    </source>
</reference>
<dbReference type="AlphaFoldDB" id="A0AAW9SD75"/>
<evidence type="ECO:0000313" key="2">
    <source>
        <dbReference type="Proteomes" id="UP001403385"/>
    </source>
</evidence>